<protein>
    <submittedName>
        <fullName evidence="1">Uncharacterized protein</fullName>
    </submittedName>
</protein>
<organism evidence="1 2">
    <name type="scientific">Sporormia fimetaria CBS 119925</name>
    <dbReference type="NCBI Taxonomy" id="1340428"/>
    <lineage>
        <taxon>Eukaryota</taxon>
        <taxon>Fungi</taxon>
        <taxon>Dikarya</taxon>
        <taxon>Ascomycota</taxon>
        <taxon>Pezizomycotina</taxon>
        <taxon>Dothideomycetes</taxon>
        <taxon>Pleosporomycetidae</taxon>
        <taxon>Pleosporales</taxon>
        <taxon>Sporormiaceae</taxon>
        <taxon>Sporormia</taxon>
    </lineage>
</organism>
<evidence type="ECO:0000313" key="1">
    <source>
        <dbReference type="EMBL" id="KAF2742267.1"/>
    </source>
</evidence>
<accession>A0A6A6UZ67</accession>
<keyword evidence="2" id="KW-1185">Reference proteome</keyword>
<dbReference type="EMBL" id="MU006612">
    <property type="protein sequence ID" value="KAF2742267.1"/>
    <property type="molecule type" value="Genomic_DNA"/>
</dbReference>
<sequence>MHSSPSTPYSADPASPFPVVEAQWGTLLYYLDKVPGSGPQTPPGSWLTSMDPKVLLTAIAKKRAEVELLRHARPTACYQTLNKPQSWTPLYDDCYTAFERMKLSRERRNSVRGPRHTRLPSHIRVDLGFDREPTEQQAHVRPMSLHSQSPLTPTFGPRRFDMFTGTVARRRSLPPVDAPLMPSPVTPVALKRSHYEGSKSSEKRIQWEAAWVEFERNLEAYVEKFGSGLDGRYGFRNENQRLWEELVDLKIEGERLKEVGYATGKGGKI</sequence>
<dbReference type="AlphaFoldDB" id="A0A6A6UZ67"/>
<name>A0A6A6UZ67_9PLEO</name>
<reference evidence="1" key="1">
    <citation type="journal article" date="2020" name="Stud. Mycol.">
        <title>101 Dothideomycetes genomes: a test case for predicting lifestyles and emergence of pathogens.</title>
        <authorList>
            <person name="Haridas S."/>
            <person name="Albert R."/>
            <person name="Binder M."/>
            <person name="Bloem J."/>
            <person name="Labutti K."/>
            <person name="Salamov A."/>
            <person name="Andreopoulos B."/>
            <person name="Baker S."/>
            <person name="Barry K."/>
            <person name="Bills G."/>
            <person name="Bluhm B."/>
            <person name="Cannon C."/>
            <person name="Castanera R."/>
            <person name="Culley D."/>
            <person name="Daum C."/>
            <person name="Ezra D."/>
            <person name="Gonzalez J."/>
            <person name="Henrissat B."/>
            <person name="Kuo A."/>
            <person name="Liang C."/>
            <person name="Lipzen A."/>
            <person name="Lutzoni F."/>
            <person name="Magnuson J."/>
            <person name="Mondo S."/>
            <person name="Nolan M."/>
            <person name="Ohm R."/>
            <person name="Pangilinan J."/>
            <person name="Park H.-J."/>
            <person name="Ramirez L."/>
            <person name="Alfaro M."/>
            <person name="Sun H."/>
            <person name="Tritt A."/>
            <person name="Yoshinaga Y."/>
            <person name="Zwiers L.-H."/>
            <person name="Turgeon B."/>
            <person name="Goodwin S."/>
            <person name="Spatafora J."/>
            <person name="Crous P."/>
            <person name="Grigoriev I."/>
        </authorList>
    </citation>
    <scope>NUCLEOTIDE SEQUENCE</scope>
    <source>
        <strain evidence="1">CBS 119925</strain>
    </source>
</reference>
<evidence type="ECO:0000313" key="2">
    <source>
        <dbReference type="Proteomes" id="UP000799440"/>
    </source>
</evidence>
<proteinExistence type="predicted"/>
<gene>
    <name evidence="1" type="ORF">M011DRAFT_292386</name>
</gene>
<dbReference type="Proteomes" id="UP000799440">
    <property type="component" value="Unassembled WGS sequence"/>
</dbReference>
<dbReference type="OrthoDB" id="3764847at2759"/>